<dbReference type="PROSITE" id="PS01319">
    <property type="entry name" value="RBFA"/>
    <property type="match status" value="1"/>
</dbReference>
<gene>
    <name evidence="2" type="primary">rbfA</name>
    <name evidence="4" type="ORF">A6A05_14525</name>
</gene>
<dbReference type="GO" id="GO:0043024">
    <property type="term" value="F:ribosomal small subunit binding"/>
    <property type="evidence" value="ECO:0007669"/>
    <property type="project" value="TreeGrafter"/>
</dbReference>
<accession>A0A178MJF0</accession>
<dbReference type="InterPro" id="IPR020053">
    <property type="entry name" value="Ribosome-bd_factorA_CS"/>
</dbReference>
<proteinExistence type="inferred from homology"/>
<dbReference type="STRING" id="1437059.A6A05_14525"/>
<keyword evidence="5" id="KW-1185">Reference proteome</keyword>
<dbReference type="Pfam" id="PF02033">
    <property type="entry name" value="RBFA"/>
    <property type="match status" value="1"/>
</dbReference>
<keyword evidence="2" id="KW-0963">Cytoplasm</keyword>
<dbReference type="OrthoDB" id="9805051at2"/>
<dbReference type="InterPro" id="IPR000238">
    <property type="entry name" value="RbfA"/>
</dbReference>
<dbReference type="InterPro" id="IPR023799">
    <property type="entry name" value="RbfA_dom_sf"/>
</dbReference>
<evidence type="ECO:0000313" key="5">
    <source>
        <dbReference type="Proteomes" id="UP000078543"/>
    </source>
</evidence>
<sequence length="146" mass="16000">MPRGYKPPSQRQLRVGEELRHIVANILERGDIRDPDLAGRAITVTEVRVSPDLKNATVFVVPLGGGDATPLIKGLKRARAFLRHEMARQIDLRVVPDLFFEADTSFDEAGRIEALLRSPVVRRDLGDDDFAPAATSDGIDGADDGE</sequence>
<keyword evidence="1 2" id="KW-0690">Ribosome biogenesis</keyword>
<organism evidence="4 5">
    <name type="scientific">Magnetospirillum moscoviense</name>
    <dbReference type="NCBI Taxonomy" id="1437059"/>
    <lineage>
        <taxon>Bacteria</taxon>
        <taxon>Pseudomonadati</taxon>
        <taxon>Pseudomonadota</taxon>
        <taxon>Alphaproteobacteria</taxon>
        <taxon>Rhodospirillales</taxon>
        <taxon>Rhodospirillaceae</taxon>
        <taxon>Magnetospirillum</taxon>
    </lineage>
</organism>
<dbReference type="GO" id="GO:0005829">
    <property type="term" value="C:cytosol"/>
    <property type="evidence" value="ECO:0007669"/>
    <property type="project" value="TreeGrafter"/>
</dbReference>
<dbReference type="NCBIfam" id="NF001802">
    <property type="entry name" value="PRK00521.2-5"/>
    <property type="match status" value="1"/>
</dbReference>
<comment type="subunit">
    <text evidence="2">Monomer. Binds 30S ribosomal subunits, but not 50S ribosomal subunits or 70S ribosomes.</text>
</comment>
<dbReference type="PANTHER" id="PTHR33515:SF1">
    <property type="entry name" value="RIBOSOME-BINDING FACTOR A, CHLOROPLASTIC-RELATED"/>
    <property type="match status" value="1"/>
</dbReference>
<dbReference type="HAMAP" id="MF_00003">
    <property type="entry name" value="RbfA"/>
    <property type="match status" value="1"/>
</dbReference>
<dbReference type="Gene3D" id="3.30.300.20">
    <property type="match status" value="1"/>
</dbReference>
<dbReference type="RefSeq" id="WP_068502448.1">
    <property type="nucleotide sequence ID" value="NZ_LWQU01000155.1"/>
</dbReference>
<dbReference type="NCBIfam" id="TIGR00082">
    <property type="entry name" value="rbfA"/>
    <property type="match status" value="1"/>
</dbReference>
<evidence type="ECO:0000256" key="2">
    <source>
        <dbReference type="HAMAP-Rule" id="MF_00003"/>
    </source>
</evidence>
<reference evidence="4 5" key="1">
    <citation type="submission" date="2016-04" db="EMBL/GenBank/DDBJ databases">
        <title>Draft genome sequence of freshwater magnetotactic bacteria Magnetospirillum marisnigri SP-1 and Magnetospirillum moscoviense BB-1.</title>
        <authorList>
            <person name="Koziaeva V."/>
            <person name="Dziuba M.V."/>
            <person name="Ivanov T.M."/>
            <person name="Kuznetsov B."/>
            <person name="Grouzdev D.S."/>
        </authorList>
    </citation>
    <scope>NUCLEOTIDE SEQUENCE [LARGE SCALE GENOMIC DNA]</scope>
    <source>
        <strain evidence="4 5">BB-1</strain>
    </source>
</reference>
<dbReference type="GO" id="GO:0030490">
    <property type="term" value="P:maturation of SSU-rRNA"/>
    <property type="evidence" value="ECO:0007669"/>
    <property type="project" value="UniProtKB-UniRule"/>
</dbReference>
<evidence type="ECO:0000256" key="1">
    <source>
        <dbReference type="ARBA" id="ARBA00022517"/>
    </source>
</evidence>
<dbReference type="PANTHER" id="PTHR33515">
    <property type="entry name" value="RIBOSOME-BINDING FACTOR A, CHLOROPLASTIC-RELATED"/>
    <property type="match status" value="1"/>
</dbReference>
<name>A0A178MJF0_9PROT</name>
<evidence type="ECO:0000256" key="3">
    <source>
        <dbReference type="SAM" id="MobiDB-lite"/>
    </source>
</evidence>
<comment type="function">
    <text evidence="2">One of several proteins that assist in the late maturation steps of the functional core of the 30S ribosomal subunit. Associates with free 30S ribosomal subunits (but not with 30S subunits that are part of 70S ribosomes or polysomes). Required for efficient processing of 16S rRNA. May interact with the 5'-terminal helix region of 16S rRNA.</text>
</comment>
<feature type="region of interest" description="Disordered" evidence="3">
    <location>
        <begin position="126"/>
        <end position="146"/>
    </location>
</feature>
<comment type="similarity">
    <text evidence="2">Belongs to the RbfA family.</text>
</comment>
<dbReference type="Proteomes" id="UP000078543">
    <property type="component" value="Unassembled WGS sequence"/>
</dbReference>
<comment type="caution">
    <text evidence="4">The sequence shown here is derived from an EMBL/GenBank/DDBJ whole genome shotgun (WGS) entry which is preliminary data.</text>
</comment>
<dbReference type="EMBL" id="LWQU01000155">
    <property type="protein sequence ID" value="OAN48790.1"/>
    <property type="molecule type" value="Genomic_DNA"/>
</dbReference>
<dbReference type="InterPro" id="IPR015946">
    <property type="entry name" value="KH_dom-like_a/b"/>
</dbReference>
<comment type="subcellular location">
    <subcellularLocation>
        <location evidence="2">Cytoplasm</location>
    </subcellularLocation>
</comment>
<evidence type="ECO:0000313" key="4">
    <source>
        <dbReference type="EMBL" id="OAN48790.1"/>
    </source>
</evidence>
<dbReference type="AlphaFoldDB" id="A0A178MJF0"/>
<dbReference type="SUPFAM" id="SSF89919">
    <property type="entry name" value="Ribosome-binding factor A, RbfA"/>
    <property type="match status" value="1"/>
</dbReference>
<protein>
    <recommendedName>
        <fullName evidence="2">Ribosome-binding factor A</fullName>
    </recommendedName>
</protein>